<dbReference type="RefSeq" id="WP_097016766.1">
    <property type="nucleotide sequence ID" value="NZ_OBDZ01000004.1"/>
</dbReference>
<dbReference type="GO" id="GO:0006629">
    <property type="term" value="P:lipid metabolic process"/>
    <property type="evidence" value="ECO:0007669"/>
    <property type="project" value="InterPro"/>
</dbReference>
<keyword evidence="3" id="KW-1185">Reference proteome</keyword>
<dbReference type="SUPFAM" id="SSF51695">
    <property type="entry name" value="PLC-like phosphodiesterases"/>
    <property type="match status" value="1"/>
</dbReference>
<feature type="domain" description="GP-PDE" evidence="1">
    <location>
        <begin position="42"/>
        <end position="299"/>
    </location>
</feature>
<evidence type="ECO:0000259" key="1">
    <source>
        <dbReference type="PROSITE" id="PS51704"/>
    </source>
</evidence>
<dbReference type="InterPro" id="IPR017946">
    <property type="entry name" value="PLC-like_Pdiesterase_TIM-brl"/>
</dbReference>
<organism evidence="2 3">
    <name type="scientific">Orenia metallireducens</name>
    <dbReference type="NCBI Taxonomy" id="1413210"/>
    <lineage>
        <taxon>Bacteria</taxon>
        <taxon>Bacillati</taxon>
        <taxon>Bacillota</taxon>
        <taxon>Clostridia</taxon>
        <taxon>Halanaerobiales</taxon>
        <taxon>Halobacteroidaceae</taxon>
        <taxon>Orenia</taxon>
    </lineage>
</organism>
<dbReference type="GO" id="GO:0008081">
    <property type="term" value="F:phosphoric diester hydrolase activity"/>
    <property type="evidence" value="ECO:0007669"/>
    <property type="project" value="InterPro"/>
</dbReference>
<dbReference type="InterPro" id="IPR030395">
    <property type="entry name" value="GP_PDE_dom"/>
</dbReference>
<name>A0A285G1D1_9FIRM</name>
<protein>
    <submittedName>
        <fullName evidence="2">Glycerophosphoryl diester phosphodiesterase</fullName>
    </submittedName>
</protein>
<dbReference type="Pfam" id="PF03009">
    <property type="entry name" value="GDPD"/>
    <property type="match status" value="1"/>
</dbReference>
<reference evidence="3" key="1">
    <citation type="submission" date="2017-09" db="EMBL/GenBank/DDBJ databases">
        <authorList>
            <person name="Varghese N."/>
            <person name="Submissions S."/>
        </authorList>
    </citation>
    <scope>NUCLEOTIDE SEQUENCE [LARGE SCALE GENOMIC DNA]</scope>
    <source>
        <strain evidence="3">MSL47</strain>
    </source>
</reference>
<dbReference type="PANTHER" id="PTHR46211">
    <property type="entry name" value="GLYCEROPHOSPHORYL DIESTER PHOSPHODIESTERASE"/>
    <property type="match status" value="1"/>
</dbReference>
<proteinExistence type="predicted"/>
<evidence type="ECO:0000313" key="2">
    <source>
        <dbReference type="EMBL" id="SNY17337.1"/>
    </source>
</evidence>
<dbReference type="EMBL" id="OBDZ01000004">
    <property type="protein sequence ID" value="SNY17337.1"/>
    <property type="molecule type" value="Genomic_DNA"/>
</dbReference>
<dbReference type="PANTHER" id="PTHR46211:SF1">
    <property type="entry name" value="GLYCEROPHOSPHODIESTER PHOSPHODIESTERASE, CYTOPLASMIC"/>
    <property type="match status" value="1"/>
</dbReference>
<dbReference type="STRING" id="1413210.U472_01020"/>
<dbReference type="OrthoDB" id="384721at2"/>
<dbReference type="AlphaFoldDB" id="A0A285G1D1"/>
<evidence type="ECO:0000313" key="3">
    <source>
        <dbReference type="Proteomes" id="UP000219573"/>
    </source>
</evidence>
<gene>
    <name evidence="2" type="ORF">SAMN06265827_104125</name>
</gene>
<dbReference type="Gene3D" id="3.20.20.190">
    <property type="entry name" value="Phosphatidylinositol (PI) phosphodiesterase"/>
    <property type="match status" value="1"/>
</dbReference>
<sequence>MKLVIIIGSIILLIVLFYGAYYIINPSLEGEEIAAQLGMPYPAVIAHRGASAIAPESSALAFIKARDQGADYLEADLQRTKDGKIIVFHDPNLKRVSNASEVFPKRQDEEVGSFTYTQLKQLDIDIITLKDLIDIAKGGEYTPGLVLETKNPQKYPGIEEEIVAILSEEGWLNPTNNKEEISKRDDKKDFAKTIFFSFEVDSLKKFRELAPKVPRLLLITDNMISRRGWKSWLEKAEGLAQGLGTKGFMNWPWYIAAAHDRGLFVLPYTINQLWQLKILAYFQSSGYITDRPEAVLEFLNRLPKLSEIEDILEE</sequence>
<accession>A0A285G1D1</accession>
<dbReference type="PROSITE" id="PS51704">
    <property type="entry name" value="GP_PDE"/>
    <property type="match status" value="1"/>
</dbReference>
<dbReference type="Proteomes" id="UP000219573">
    <property type="component" value="Unassembled WGS sequence"/>
</dbReference>